<dbReference type="InterPro" id="IPR052720">
    <property type="entry name" value="Glycosyl_hydrolase_97"/>
</dbReference>
<evidence type="ECO:0000256" key="3">
    <source>
        <dbReference type="ARBA" id="ARBA00022801"/>
    </source>
</evidence>
<comment type="cofactor">
    <cofactor evidence="1">
        <name>Ca(2+)</name>
        <dbReference type="ChEBI" id="CHEBI:29108"/>
    </cofactor>
</comment>
<sequence length="659" mass="73102">MNFFRSFVFSLVLSLAYACTSGHGTDFRVVSPDGTLAVDVRTGDSLTYAVTRHGAPVLLPSAIALQFDDGTAPGRVARVSDVHRSAVEREIEAPFHRQARFTEHYNQLRLDFEGGYSVTFRVFDEGCAYRFETALTGGRTVADEVAEFNFAGDPELFVAYSDGLCNAYQSQYVKCRLSELGTEKPVLLPLAADCGPAGRVLVCESDLESYPGMFLMPSSGGLRGLFAQVPDSCYLHERRCQEKVATRHGYIARVQGARTYPWRILAVADEDRELPTNNLVYALAAENRIGDCSWVKPGKVAWEWWNDWGLTGVGFKPGIDTRTYKAYIDFAADYGLEYVVLDEGWSDPKAGDVMSVVAEIDLPELVRYAASKGVGLMLWAVGNVLDAKLEEACAYYAGLGVRGFKIDFIDRDDQKAVELVYRISEAAAAHKLMLDIHGIYKPTGLNRTFPNIVNFESVFGLEELKWSNPDMPLYDVTFPFIRMVQGPVDYTPGAYRNATRDGFKIDYRNPMSQGTRAHQVATYVVFDAPLVMLCDSPTRYMADDACTRFIASLPVVFDTTQVLAGRIGEYIVTARRAGEKWYVGGLTDWTPRTLEADLSFLVPGREYTATLLCDDERSDIEPERHTIASQKVTSATRLQIPVAPGGGFALKIEPVETDE</sequence>
<keyword evidence="3 10" id="KW-0378">Hydrolase</keyword>
<dbReference type="RefSeq" id="WP_019151756.1">
    <property type="nucleotide sequence ID" value="NZ_CP102252.1"/>
</dbReference>
<dbReference type="PROSITE" id="PS51257">
    <property type="entry name" value="PROKAR_LIPOPROTEIN"/>
    <property type="match status" value="1"/>
</dbReference>
<dbReference type="InterPro" id="IPR014718">
    <property type="entry name" value="GH-type_carb-bd"/>
</dbReference>
<dbReference type="Proteomes" id="UP001058267">
    <property type="component" value="Chromosome"/>
</dbReference>
<keyword evidence="6" id="KW-0732">Signal</keyword>
<feature type="domain" description="Glycosyl-hydrolase 97 catalytic" evidence="7">
    <location>
        <begin position="304"/>
        <end position="458"/>
    </location>
</feature>
<evidence type="ECO:0000259" key="8">
    <source>
        <dbReference type="Pfam" id="PF14508"/>
    </source>
</evidence>
<dbReference type="InterPro" id="IPR013780">
    <property type="entry name" value="Glyco_hydro_b"/>
</dbReference>
<feature type="domain" description="Glycosyl-hydrolase 97 C-terminal oligomerisation" evidence="9">
    <location>
        <begin position="557"/>
        <end position="652"/>
    </location>
</feature>
<dbReference type="Pfam" id="PF14509">
    <property type="entry name" value="GH97_C"/>
    <property type="match status" value="1"/>
</dbReference>
<organism evidence="10 11">
    <name type="scientific">Alistipes senegalensis JC50</name>
    <dbReference type="NCBI Taxonomy" id="1033732"/>
    <lineage>
        <taxon>Bacteria</taxon>
        <taxon>Pseudomonadati</taxon>
        <taxon>Bacteroidota</taxon>
        <taxon>Bacteroidia</taxon>
        <taxon>Bacteroidales</taxon>
        <taxon>Rikenellaceae</taxon>
        <taxon>Alistipes</taxon>
    </lineage>
</organism>
<evidence type="ECO:0000313" key="10">
    <source>
        <dbReference type="EMBL" id="UWN66698.1"/>
    </source>
</evidence>
<evidence type="ECO:0000256" key="1">
    <source>
        <dbReference type="ARBA" id="ARBA00001913"/>
    </source>
</evidence>
<evidence type="ECO:0000313" key="11">
    <source>
        <dbReference type="Proteomes" id="UP001058267"/>
    </source>
</evidence>
<protein>
    <submittedName>
        <fullName evidence="10">Glycoside hydrolase family 97 protein</fullName>
    </submittedName>
</protein>
<dbReference type="PANTHER" id="PTHR35803:SF2">
    <property type="entry name" value="RETAINING ALPHA-GALACTOSIDASE"/>
    <property type="match status" value="1"/>
</dbReference>
<keyword evidence="5" id="KW-0326">Glycosidase</keyword>
<dbReference type="SUPFAM" id="SSF51445">
    <property type="entry name" value="(Trans)glycosidases"/>
    <property type="match status" value="1"/>
</dbReference>
<dbReference type="EMBL" id="CP102252">
    <property type="protein sequence ID" value="UWN66698.1"/>
    <property type="molecule type" value="Genomic_DNA"/>
</dbReference>
<dbReference type="Gene3D" id="2.70.98.10">
    <property type="match status" value="1"/>
</dbReference>
<keyword evidence="11" id="KW-1185">Reference proteome</keyword>
<evidence type="ECO:0000259" key="7">
    <source>
        <dbReference type="Pfam" id="PF10566"/>
    </source>
</evidence>
<dbReference type="Gene3D" id="2.60.40.1180">
    <property type="entry name" value="Golgi alpha-mannosidase II"/>
    <property type="match status" value="1"/>
</dbReference>
<evidence type="ECO:0000256" key="5">
    <source>
        <dbReference type="ARBA" id="ARBA00023295"/>
    </source>
</evidence>
<feature type="domain" description="Glycosyl-hydrolase 97 N-terminal" evidence="8">
    <location>
        <begin position="29"/>
        <end position="284"/>
    </location>
</feature>
<keyword evidence="4" id="KW-0106">Calcium</keyword>
<proteinExistence type="predicted"/>
<evidence type="ECO:0000256" key="2">
    <source>
        <dbReference type="ARBA" id="ARBA00011245"/>
    </source>
</evidence>
<reference evidence="10" key="1">
    <citation type="journal article" date="2022" name="Cell">
        <title>Design, construction, and in vivo augmentation of a complex gut microbiome.</title>
        <authorList>
            <person name="Cheng A.G."/>
            <person name="Ho P.Y."/>
            <person name="Aranda-Diaz A."/>
            <person name="Jain S."/>
            <person name="Yu F.B."/>
            <person name="Meng X."/>
            <person name="Wang M."/>
            <person name="Iakiviak M."/>
            <person name="Nagashima K."/>
            <person name="Zhao A."/>
            <person name="Murugkar P."/>
            <person name="Patil A."/>
            <person name="Atabakhsh K."/>
            <person name="Weakley A."/>
            <person name="Yan J."/>
            <person name="Brumbaugh A.R."/>
            <person name="Higginbottom S."/>
            <person name="Dimas A."/>
            <person name="Shiver A.L."/>
            <person name="Deutschbauer A."/>
            <person name="Neff N."/>
            <person name="Sonnenburg J.L."/>
            <person name="Huang K.C."/>
            <person name="Fischbach M.A."/>
        </authorList>
    </citation>
    <scope>NUCLEOTIDE SEQUENCE</scope>
    <source>
        <strain evidence="10">JC50</strain>
    </source>
</reference>
<dbReference type="InterPro" id="IPR029486">
    <property type="entry name" value="GH97_N"/>
</dbReference>
<feature type="signal peptide" evidence="6">
    <location>
        <begin position="1"/>
        <end position="18"/>
    </location>
</feature>
<dbReference type="InterPro" id="IPR017853">
    <property type="entry name" value="GH"/>
</dbReference>
<evidence type="ECO:0000256" key="4">
    <source>
        <dbReference type="ARBA" id="ARBA00022837"/>
    </source>
</evidence>
<evidence type="ECO:0000256" key="6">
    <source>
        <dbReference type="SAM" id="SignalP"/>
    </source>
</evidence>
<feature type="chain" id="PRO_5045425770" evidence="6">
    <location>
        <begin position="19"/>
        <end position="659"/>
    </location>
</feature>
<dbReference type="Gene3D" id="3.20.20.70">
    <property type="entry name" value="Aldolase class I"/>
    <property type="match status" value="1"/>
</dbReference>
<comment type="subunit">
    <text evidence="2">Monomer.</text>
</comment>
<dbReference type="InterPro" id="IPR013785">
    <property type="entry name" value="Aldolase_TIM"/>
</dbReference>
<evidence type="ECO:0000259" key="9">
    <source>
        <dbReference type="Pfam" id="PF14509"/>
    </source>
</evidence>
<dbReference type="Pfam" id="PF10566">
    <property type="entry name" value="Glyco_hydro_97"/>
    <property type="match status" value="1"/>
</dbReference>
<dbReference type="Pfam" id="PF14508">
    <property type="entry name" value="GH97_N"/>
    <property type="match status" value="1"/>
</dbReference>
<dbReference type="PANTHER" id="PTHR35803">
    <property type="entry name" value="GLUCAN 1,4-ALPHA-GLUCOSIDASE SUSB-RELATED"/>
    <property type="match status" value="1"/>
</dbReference>
<gene>
    <name evidence="10" type="ORF">NQ519_07630</name>
</gene>
<dbReference type="InterPro" id="IPR029483">
    <property type="entry name" value="GH97_C"/>
</dbReference>
<dbReference type="InterPro" id="IPR019563">
    <property type="entry name" value="GH97_catalytic"/>
</dbReference>
<name>A0ABY5VBS4_9BACT</name>
<accession>A0ABY5VBS4</accession>
<dbReference type="GO" id="GO:0016787">
    <property type="term" value="F:hydrolase activity"/>
    <property type="evidence" value="ECO:0007669"/>
    <property type="project" value="UniProtKB-KW"/>
</dbReference>